<dbReference type="PROSITE" id="PS50928">
    <property type="entry name" value="ABC_TM1"/>
    <property type="match status" value="1"/>
</dbReference>
<evidence type="ECO:0000256" key="9">
    <source>
        <dbReference type="ARBA" id="ARBA00023136"/>
    </source>
</evidence>
<dbReference type="GeneID" id="78379074"/>
<feature type="transmembrane region" description="Helical" evidence="13">
    <location>
        <begin position="24"/>
        <end position="50"/>
    </location>
</feature>
<comment type="subcellular location">
    <subcellularLocation>
        <location evidence="1">Cell inner membrane</location>
        <topology evidence="1">Multi-pass membrane protein</topology>
    </subcellularLocation>
    <subcellularLocation>
        <location evidence="13">Cell membrane</location>
        <topology evidence="13">Multi-pass membrane protein</topology>
    </subcellularLocation>
</comment>
<dbReference type="GO" id="GO:0006865">
    <property type="term" value="P:amino acid transport"/>
    <property type="evidence" value="ECO:0007669"/>
    <property type="project" value="UniProtKB-KW"/>
</dbReference>
<evidence type="ECO:0000256" key="6">
    <source>
        <dbReference type="ARBA" id="ARBA00022692"/>
    </source>
</evidence>
<dbReference type="InterPro" id="IPR043429">
    <property type="entry name" value="ArtM/GltK/GlnP/TcyL/YhdX-like"/>
</dbReference>
<dbReference type="RefSeq" id="WP_034788370.1">
    <property type="nucleotide sequence ID" value="NZ_JMPJ01000026.1"/>
</dbReference>
<reference evidence="15 16" key="1">
    <citation type="submission" date="2014-05" db="EMBL/GenBank/DDBJ databases">
        <title>ATOL: Assembling a taxonomically balanced genome-scale reconstruction of the evolutionary history of the Enterobacteriaceae.</title>
        <authorList>
            <person name="Plunkett G.III."/>
            <person name="Neeno-Eckwall E.C."/>
            <person name="Glasner J.D."/>
            <person name="Perna N.T."/>
        </authorList>
    </citation>
    <scope>NUCLEOTIDE SEQUENCE [LARGE SCALE GENOMIC DNA]</scope>
    <source>
        <strain evidence="15 16">ATCC 33852</strain>
    </source>
</reference>
<dbReference type="STRING" id="910964.GEAM_0732"/>
<dbReference type="NCBIfam" id="TIGR01726">
    <property type="entry name" value="HEQRo_perm_3TM"/>
    <property type="match status" value="1"/>
</dbReference>
<evidence type="ECO:0000256" key="13">
    <source>
        <dbReference type="RuleBase" id="RU363032"/>
    </source>
</evidence>
<keyword evidence="3 13" id="KW-0813">Transport</keyword>
<dbReference type="EMBL" id="JMPJ01000026">
    <property type="protein sequence ID" value="KFC84480.1"/>
    <property type="molecule type" value="Genomic_DNA"/>
</dbReference>
<evidence type="ECO:0000256" key="3">
    <source>
        <dbReference type="ARBA" id="ARBA00022448"/>
    </source>
</evidence>
<evidence type="ECO:0000259" key="14">
    <source>
        <dbReference type="PROSITE" id="PS50928"/>
    </source>
</evidence>
<dbReference type="PANTHER" id="PTHR30614">
    <property type="entry name" value="MEMBRANE COMPONENT OF AMINO ACID ABC TRANSPORTER"/>
    <property type="match status" value="1"/>
</dbReference>
<dbReference type="AlphaFoldDB" id="A0A085GL85"/>
<dbReference type="SUPFAM" id="SSF161098">
    <property type="entry name" value="MetI-like"/>
    <property type="match status" value="1"/>
</dbReference>
<evidence type="ECO:0000256" key="10">
    <source>
        <dbReference type="ARBA" id="ARBA00060298"/>
    </source>
</evidence>
<evidence type="ECO:0000256" key="7">
    <source>
        <dbReference type="ARBA" id="ARBA00022970"/>
    </source>
</evidence>
<dbReference type="Pfam" id="PF00528">
    <property type="entry name" value="BPD_transp_1"/>
    <property type="match status" value="1"/>
</dbReference>
<feature type="transmembrane region" description="Helical" evidence="13">
    <location>
        <begin position="212"/>
        <end position="233"/>
    </location>
</feature>
<keyword evidence="6 13" id="KW-0812">Transmembrane</keyword>
<evidence type="ECO:0000256" key="8">
    <source>
        <dbReference type="ARBA" id="ARBA00022989"/>
    </source>
</evidence>
<dbReference type="Gene3D" id="1.10.3720.10">
    <property type="entry name" value="MetI-like"/>
    <property type="match status" value="1"/>
</dbReference>
<protein>
    <recommendedName>
        <fullName evidence="12">Glutamate/aspartate import permease protein GltJ</fullName>
    </recommendedName>
</protein>
<accession>A0A085GL85</accession>
<sequence length="246" mass="27343">MSIDWNWGIFLQQAPFGNTTYLGWIWNGFQVTVALSVCAWIIAFFVGSLFGILRTVPNRFLSGIGTCYVELFRNVPLIVQFFTWYLVVPELLPESIGTWFKSELPPNVQFFSSSVICLGLFTAARVCEQVRAAIQSLPRGQRNAGLAMGLTLPQTYRYVLLPNAYRVIVPPMTSEMVNLVKNSAIASTIGLVDMAAQAGKLLDYSAHAYESFTAITVAYVLINAVIMLLMHFVERKVRLPGNMGGK</sequence>
<comment type="subunit">
    <text evidence="11">The complex is composed of two ATP-binding proteins (GltL), two transmembrane proteins (GltJ and GltK) and a solute-binding protein (GltI).</text>
</comment>
<keyword evidence="7" id="KW-0029">Amino-acid transport</keyword>
<dbReference type="InterPro" id="IPR035906">
    <property type="entry name" value="MetI-like_sf"/>
</dbReference>
<dbReference type="CDD" id="cd06261">
    <property type="entry name" value="TM_PBP2"/>
    <property type="match status" value="1"/>
</dbReference>
<dbReference type="InterPro" id="IPR010065">
    <property type="entry name" value="AA_ABC_transptr_permease_3TM"/>
</dbReference>
<dbReference type="eggNOG" id="COG0765">
    <property type="taxonomic scope" value="Bacteria"/>
</dbReference>
<comment type="similarity">
    <text evidence="2">Belongs to the binding-protein-dependent transport system permease family. HisMQ subfamily.</text>
</comment>
<evidence type="ECO:0000313" key="15">
    <source>
        <dbReference type="EMBL" id="KFC84480.1"/>
    </source>
</evidence>
<evidence type="ECO:0000256" key="11">
    <source>
        <dbReference type="ARBA" id="ARBA00062718"/>
    </source>
</evidence>
<evidence type="ECO:0000256" key="12">
    <source>
        <dbReference type="ARBA" id="ARBA00073646"/>
    </source>
</evidence>
<keyword evidence="5" id="KW-0997">Cell inner membrane</keyword>
<proteinExistence type="inferred from homology"/>
<keyword evidence="16" id="KW-1185">Reference proteome</keyword>
<keyword evidence="8 13" id="KW-1133">Transmembrane helix</keyword>
<feature type="transmembrane region" description="Helical" evidence="13">
    <location>
        <begin position="71"/>
        <end position="88"/>
    </location>
</feature>
<dbReference type="GO" id="GO:0043190">
    <property type="term" value="C:ATP-binding cassette (ABC) transporter complex"/>
    <property type="evidence" value="ECO:0007669"/>
    <property type="project" value="InterPro"/>
</dbReference>
<comment type="caution">
    <text evidence="15">The sequence shown here is derived from an EMBL/GenBank/DDBJ whole genome shotgun (WGS) entry which is preliminary data.</text>
</comment>
<evidence type="ECO:0000256" key="2">
    <source>
        <dbReference type="ARBA" id="ARBA00010072"/>
    </source>
</evidence>
<evidence type="ECO:0000256" key="5">
    <source>
        <dbReference type="ARBA" id="ARBA00022519"/>
    </source>
</evidence>
<dbReference type="OrthoDB" id="6534575at2"/>
<evidence type="ECO:0000256" key="1">
    <source>
        <dbReference type="ARBA" id="ARBA00004429"/>
    </source>
</evidence>
<dbReference type="PANTHER" id="PTHR30614:SF42">
    <property type="entry name" value="GLUTAMATE_ASPARTATE IMPORT PERMEASE PROTEIN GLTJ"/>
    <property type="match status" value="1"/>
</dbReference>
<dbReference type="InterPro" id="IPR000515">
    <property type="entry name" value="MetI-like"/>
</dbReference>
<feature type="domain" description="ABC transmembrane type-1" evidence="14">
    <location>
        <begin position="29"/>
        <end position="230"/>
    </location>
</feature>
<organism evidence="15 16">
    <name type="scientific">Ewingella americana (strain ATCC 33852 / DSM 4580 / CCUG 14506 / JCM 5911 / LMG 7869 / NCTC 12157 / CDC 1468-78)</name>
    <dbReference type="NCBI Taxonomy" id="910964"/>
    <lineage>
        <taxon>Bacteria</taxon>
        <taxon>Pseudomonadati</taxon>
        <taxon>Pseudomonadota</taxon>
        <taxon>Gammaproteobacteria</taxon>
        <taxon>Enterobacterales</taxon>
        <taxon>Yersiniaceae</taxon>
        <taxon>Ewingella</taxon>
    </lineage>
</organism>
<name>A0A085GL85_EWIA3</name>
<keyword evidence="9 13" id="KW-0472">Membrane</keyword>
<evidence type="ECO:0000256" key="4">
    <source>
        <dbReference type="ARBA" id="ARBA00022475"/>
    </source>
</evidence>
<dbReference type="GO" id="GO:0022857">
    <property type="term" value="F:transmembrane transporter activity"/>
    <property type="evidence" value="ECO:0007669"/>
    <property type="project" value="InterPro"/>
</dbReference>
<keyword evidence="4" id="KW-1003">Cell membrane</keyword>
<evidence type="ECO:0000313" key="16">
    <source>
        <dbReference type="Proteomes" id="UP000028640"/>
    </source>
</evidence>
<gene>
    <name evidence="15" type="ORF">GEAM_0732</name>
</gene>
<dbReference type="Proteomes" id="UP000028640">
    <property type="component" value="Unassembled WGS sequence"/>
</dbReference>
<dbReference type="FunFam" id="1.10.3720.10:FF:000021">
    <property type="entry name" value="Glutamate/aspartate ABC transporter, permease protein GltJ"/>
    <property type="match status" value="1"/>
</dbReference>
<comment type="function">
    <text evidence="10">Part of the ABC transporter complex GltIJKL involved in glutamate and aspartate uptake. Probably responsible for the translocation of the substrate across the membrane.</text>
</comment>